<dbReference type="SMART" id="SM00331">
    <property type="entry name" value="PP2C_SIG"/>
    <property type="match status" value="1"/>
</dbReference>
<dbReference type="Gene3D" id="3.30.450.20">
    <property type="entry name" value="PAS domain"/>
    <property type="match status" value="1"/>
</dbReference>
<dbReference type="PROSITE" id="PS50113">
    <property type="entry name" value="PAC"/>
    <property type="match status" value="1"/>
</dbReference>
<accession>A0ABT5ZJ25</accession>
<gene>
    <name evidence="3" type="ORF">P3G67_10675</name>
</gene>
<dbReference type="Gene3D" id="3.30.450.40">
    <property type="match status" value="1"/>
</dbReference>
<dbReference type="InterPro" id="IPR013656">
    <property type="entry name" value="PAS_4"/>
</dbReference>
<dbReference type="InterPro" id="IPR003594">
    <property type="entry name" value="HATPase_dom"/>
</dbReference>
<dbReference type="InterPro" id="IPR000014">
    <property type="entry name" value="PAS"/>
</dbReference>
<keyword evidence="4" id="KW-1185">Reference proteome</keyword>
<sequence>MSGLAISQARTHAAQERDEAIMAATPGQLRCSHEEQAILDWLFSQSPIAVAVFDADLRCIRQNTAMGRLLGAPPTDGQAHRLSRLAYGPDPAVWERCVRQVLATGEPAVVDEIRGRSAADPDHDRIFATTAAPLHDQQGQVFGVCTTVDDITEQHRAQERLAMINEASSRIGSTLDLMRTAQELADTAVPRLCDWVTVDLLDTVLRGDEPGPFTRTVALRRMANRSVLAGEPEAVRKPGEVDYYPAQSPPVRSMATGKPAVLRTPDPVVQAWLAMDPARAARFQAFKFQSLMPVPISARGAILGVTVFFRRSADAFTDDDRLLAQELVAIAALCLDNARRFSRERTAALALQHSLLSQRLPAQAAVDVAARYRPAGGRSGAGGDWFDVIPLSGARVALVVGDVVGHGITAAAAMGRLRTAVRTLADVDLPPDELLTHLDDLVTRLATEDDGQAEAAEQGATCTYAVYDPVSRRCSIARAGHPPPAVLAPDGTVEFPELPLGPPLGLGNLPFEAAEVELAEGSVLALYTDGLIASRDRDVDEGLRRLRRALARPTLSARALCESVFEEVLPERPSDDATLLIGRTKALAADRVAGLGIPADPAAVADARAWTARRLASWGLHEAAFTTELVVSELVTNAIRHAQPPIELRLIRDETLICEVSDSSNTAPHMRRARSFDEGGRGLLLVSQLTQRWGTRHARDGKTIWCEQPIASEAP</sequence>
<dbReference type="Pfam" id="PF07228">
    <property type="entry name" value="SpoIIE"/>
    <property type="match status" value="1"/>
</dbReference>
<dbReference type="PANTHER" id="PTHR43156:SF2">
    <property type="entry name" value="STAGE II SPORULATION PROTEIN E"/>
    <property type="match status" value="1"/>
</dbReference>
<protein>
    <submittedName>
        <fullName evidence="3">SpoIIE family protein phosphatase</fullName>
    </submittedName>
</protein>
<proteinExistence type="predicted"/>
<keyword evidence="1" id="KW-0378">Hydrolase</keyword>
<dbReference type="InterPro" id="IPR052016">
    <property type="entry name" value="Bact_Sigma-Reg"/>
</dbReference>
<dbReference type="InterPro" id="IPR036457">
    <property type="entry name" value="PPM-type-like_dom_sf"/>
</dbReference>
<reference evidence="3 4" key="1">
    <citation type="submission" date="2023-03" db="EMBL/GenBank/DDBJ databases">
        <title>Draft genome sequence of Streptomyces sp. RB6PN23 isolated from peat swamp forest in Thailand.</title>
        <authorList>
            <person name="Klaysubun C."/>
            <person name="Duangmal K."/>
        </authorList>
    </citation>
    <scope>NUCLEOTIDE SEQUENCE [LARGE SCALE GENOMIC DNA]</scope>
    <source>
        <strain evidence="3 4">RB6PN23</strain>
    </source>
</reference>
<evidence type="ECO:0000313" key="3">
    <source>
        <dbReference type="EMBL" id="MDF3289691.1"/>
    </source>
</evidence>
<dbReference type="NCBIfam" id="TIGR00229">
    <property type="entry name" value="sensory_box"/>
    <property type="match status" value="1"/>
</dbReference>
<dbReference type="InterPro" id="IPR001932">
    <property type="entry name" value="PPM-type_phosphatase-like_dom"/>
</dbReference>
<dbReference type="InterPro" id="IPR003018">
    <property type="entry name" value="GAF"/>
</dbReference>
<dbReference type="SUPFAM" id="SSF55785">
    <property type="entry name" value="PYP-like sensor domain (PAS domain)"/>
    <property type="match status" value="1"/>
</dbReference>
<name>A0ABT5ZJ25_9ACTN</name>
<dbReference type="Gene3D" id="3.30.565.10">
    <property type="entry name" value="Histidine kinase-like ATPase, C-terminal domain"/>
    <property type="match status" value="1"/>
</dbReference>
<organism evidence="3 4">
    <name type="scientific">Streptomyces silvisoli</name>
    <dbReference type="NCBI Taxonomy" id="3034235"/>
    <lineage>
        <taxon>Bacteria</taxon>
        <taxon>Bacillati</taxon>
        <taxon>Actinomycetota</taxon>
        <taxon>Actinomycetes</taxon>
        <taxon>Kitasatosporales</taxon>
        <taxon>Streptomycetaceae</taxon>
        <taxon>Streptomyces</taxon>
    </lineage>
</organism>
<dbReference type="SUPFAM" id="SSF55781">
    <property type="entry name" value="GAF domain-like"/>
    <property type="match status" value="1"/>
</dbReference>
<evidence type="ECO:0000259" key="2">
    <source>
        <dbReference type="PROSITE" id="PS50113"/>
    </source>
</evidence>
<dbReference type="Pfam" id="PF08448">
    <property type="entry name" value="PAS_4"/>
    <property type="match status" value="1"/>
</dbReference>
<dbReference type="SUPFAM" id="SSF81606">
    <property type="entry name" value="PP2C-like"/>
    <property type="match status" value="1"/>
</dbReference>
<dbReference type="InterPro" id="IPR029016">
    <property type="entry name" value="GAF-like_dom_sf"/>
</dbReference>
<dbReference type="CDD" id="cd00130">
    <property type="entry name" value="PAS"/>
    <property type="match status" value="1"/>
</dbReference>
<dbReference type="EMBL" id="JARJBC010000005">
    <property type="protein sequence ID" value="MDF3289691.1"/>
    <property type="molecule type" value="Genomic_DNA"/>
</dbReference>
<dbReference type="InterPro" id="IPR000700">
    <property type="entry name" value="PAS-assoc_C"/>
</dbReference>
<dbReference type="Pfam" id="PF13581">
    <property type="entry name" value="HATPase_c_2"/>
    <property type="match status" value="1"/>
</dbReference>
<evidence type="ECO:0000256" key="1">
    <source>
        <dbReference type="ARBA" id="ARBA00022801"/>
    </source>
</evidence>
<dbReference type="Pfam" id="PF01590">
    <property type="entry name" value="GAF"/>
    <property type="match status" value="1"/>
</dbReference>
<dbReference type="CDD" id="cd16936">
    <property type="entry name" value="HATPase_RsbW-like"/>
    <property type="match status" value="1"/>
</dbReference>
<evidence type="ECO:0000313" key="4">
    <source>
        <dbReference type="Proteomes" id="UP001216579"/>
    </source>
</evidence>
<comment type="caution">
    <text evidence="3">The sequence shown here is derived from an EMBL/GenBank/DDBJ whole genome shotgun (WGS) entry which is preliminary data.</text>
</comment>
<dbReference type="SUPFAM" id="SSF55874">
    <property type="entry name" value="ATPase domain of HSP90 chaperone/DNA topoisomerase II/histidine kinase"/>
    <property type="match status" value="1"/>
</dbReference>
<dbReference type="PANTHER" id="PTHR43156">
    <property type="entry name" value="STAGE II SPORULATION PROTEIN E-RELATED"/>
    <property type="match status" value="1"/>
</dbReference>
<dbReference type="Gene3D" id="3.60.40.10">
    <property type="entry name" value="PPM-type phosphatase domain"/>
    <property type="match status" value="1"/>
</dbReference>
<dbReference type="Proteomes" id="UP001216579">
    <property type="component" value="Unassembled WGS sequence"/>
</dbReference>
<feature type="domain" description="PAC" evidence="2">
    <location>
        <begin position="111"/>
        <end position="163"/>
    </location>
</feature>
<dbReference type="InterPro" id="IPR036890">
    <property type="entry name" value="HATPase_C_sf"/>
</dbReference>
<dbReference type="InterPro" id="IPR035965">
    <property type="entry name" value="PAS-like_dom_sf"/>
</dbReference>